<dbReference type="InterPro" id="IPR023416">
    <property type="entry name" value="Transthyretin/HIU_hydrolase_d"/>
</dbReference>
<keyword evidence="3" id="KW-1185">Reference proteome</keyword>
<dbReference type="RefSeq" id="WP_109872432.1">
    <property type="nucleotide sequence ID" value="NZ_QGNA01000005.1"/>
</dbReference>
<keyword evidence="2" id="KW-0378">Hydrolase</keyword>
<dbReference type="Proteomes" id="UP000245765">
    <property type="component" value="Unassembled WGS sequence"/>
</dbReference>
<reference evidence="3" key="1">
    <citation type="submission" date="2018-05" db="EMBL/GenBank/DDBJ databases">
        <authorList>
            <person name="Du Z."/>
            <person name="Wang X."/>
        </authorList>
    </citation>
    <scope>NUCLEOTIDE SEQUENCE [LARGE SCALE GENOMIC DNA]</scope>
    <source>
        <strain evidence="3">CQN31</strain>
    </source>
</reference>
<dbReference type="GO" id="GO:0016787">
    <property type="term" value="F:hydrolase activity"/>
    <property type="evidence" value="ECO:0007669"/>
    <property type="project" value="UniProtKB-KW"/>
</dbReference>
<evidence type="ECO:0000313" key="3">
    <source>
        <dbReference type="Proteomes" id="UP000245765"/>
    </source>
</evidence>
<sequence length="119" mass="12752">MGKAGGISVHAVDVARGRVAEGLAVRIDRIAPDGARVTIAEGRIGPDGALHHPVAQGEGVQEGEHEVLLGIGDFHRATGCEAPPFLDVVPFRFRVFDVAQHYHLPIKFTPYGYSLYRGA</sequence>
<evidence type="ECO:0000259" key="1">
    <source>
        <dbReference type="Pfam" id="PF00576"/>
    </source>
</evidence>
<dbReference type="Gene3D" id="2.60.40.180">
    <property type="entry name" value="Transthyretin/hydroxyisourate hydrolase domain"/>
    <property type="match status" value="1"/>
</dbReference>
<comment type="caution">
    <text evidence="2">The sequence shown here is derived from an EMBL/GenBank/DDBJ whole genome shotgun (WGS) entry which is preliminary data.</text>
</comment>
<feature type="domain" description="Transthyretin/hydroxyisourate hydrolase" evidence="1">
    <location>
        <begin position="7"/>
        <end position="118"/>
    </location>
</feature>
<accession>A0A317F6F7</accession>
<dbReference type="PANTHER" id="PTHR10395">
    <property type="entry name" value="URICASE AND TRANSTHYRETIN-RELATED"/>
    <property type="match status" value="1"/>
</dbReference>
<dbReference type="OrthoDB" id="9792386at2"/>
<name>A0A317F6F7_9PROT</name>
<proteinExistence type="predicted"/>
<gene>
    <name evidence="2" type="ORF">DFH01_20745</name>
</gene>
<protein>
    <submittedName>
        <fullName evidence="2">5-hydroxyisourate hydrolase</fullName>
    </submittedName>
</protein>
<dbReference type="GO" id="GO:0006144">
    <property type="term" value="P:purine nucleobase metabolic process"/>
    <property type="evidence" value="ECO:0007669"/>
    <property type="project" value="TreeGrafter"/>
</dbReference>
<evidence type="ECO:0000313" key="2">
    <source>
        <dbReference type="EMBL" id="PWS34791.1"/>
    </source>
</evidence>
<dbReference type="Pfam" id="PF00576">
    <property type="entry name" value="Transthyretin"/>
    <property type="match status" value="1"/>
</dbReference>
<dbReference type="PANTHER" id="PTHR10395:SF7">
    <property type="entry name" value="5-HYDROXYISOURATE HYDROLASE"/>
    <property type="match status" value="1"/>
</dbReference>
<dbReference type="EMBL" id="QGNA01000005">
    <property type="protein sequence ID" value="PWS34791.1"/>
    <property type="molecule type" value="Genomic_DNA"/>
</dbReference>
<dbReference type="InterPro" id="IPR036817">
    <property type="entry name" value="Transthyretin/HIU_hydrolase_sf"/>
</dbReference>
<dbReference type="SUPFAM" id="SSF49472">
    <property type="entry name" value="Transthyretin (synonym: prealbumin)"/>
    <property type="match status" value="1"/>
</dbReference>
<organism evidence="2 3">
    <name type="scientific">Falsiroseomonas bella</name>
    <dbReference type="NCBI Taxonomy" id="2184016"/>
    <lineage>
        <taxon>Bacteria</taxon>
        <taxon>Pseudomonadati</taxon>
        <taxon>Pseudomonadota</taxon>
        <taxon>Alphaproteobacteria</taxon>
        <taxon>Acetobacterales</taxon>
        <taxon>Roseomonadaceae</taxon>
        <taxon>Falsiroseomonas</taxon>
    </lineage>
</organism>
<dbReference type="AlphaFoldDB" id="A0A317F6F7"/>